<dbReference type="EMBL" id="QFOI01000092">
    <property type="protein sequence ID" value="PZP49853.1"/>
    <property type="molecule type" value="Genomic_DNA"/>
</dbReference>
<keyword evidence="1" id="KW-0472">Membrane</keyword>
<name>A0A2W5F524_9SPHI</name>
<feature type="transmembrane region" description="Helical" evidence="1">
    <location>
        <begin position="266"/>
        <end position="288"/>
    </location>
</feature>
<reference evidence="2 3" key="1">
    <citation type="submission" date="2017-11" db="EMBL/GenBank/DDBJ databases">
        <title>Infants hospitalized years apart are colonized by the same room-sourced microbial strains.</title>
        <authorList>
            <person name="Brooks B."/>
            <person name="Olm M.R."/>
            <person name="Firek B.A."/>
            <person name="Baker R."/>
            <person name="Thomas B.C."/>
            <person name="Morowitz M.J."/>
            <person name="Banfield J.F."/>
        </authorList>
    </citation>
    <scope>NUCLEOTIDE SEQUENCE [LARGE SCALE GENOMIC DNA]</scope>
    <source>
        <strain evidence="2">S2_009_000_R2_76</strain>
    </source>
</reference>
<feature type="transmembrane region" description="Helical" evidence="1">
    <location>
        <begin position="308"/>
        <end position="324"/>
    </location>
</feature>
<organism evidence="2 3">
    <name type="scientific">Pseudopedobacter saltans</name>
    <dbReference type="NCBI Taxonomy" id="151895"/>
    <lineage>
        <taxon>Bacteria</taxon>
        <taxon>Pseudomonadati</taxon>
        <taxon>Bacteroidota</taxon>
        <taxon>Sphingobacteriia</taxon>
        <taxon>Sphingobacteriales</taxon>
        <taxon>Sphingobacteriaceae</taxon>
        <taxon>Pseudopedobacter</taxon>
    </lineage>
</organism>
<protein>
    <submittedName>
        <fullName evidence="2">DUF5009 domain-containing protein</fullName>
    </submittedName>
</protein>
<evidence type="ECO:0000313" key="3">
    <source>
        <dbReference type="Proteomes" id="UP000249645"/>
    </source>
</evidence>
<feature type="transmembrane region" description="Helical" evidence="1">
    <location>
        <begin position="205"/>
        <end position="224"/>
    </location>
</feature>
<feature type="transmembrane region" description="Helical" evidence="1">
    <location>
        <begin position="12"/>
        <end position="31"/>
    </location>
</feature>
<evidence type="ECO:0000256" key="1">
    <source>
        <dbReference type="SAM" id="Phobius"/>
    </source>
</evidence>
<comment type="caution">
    <text evidence="2">The sequence shown here is derived from an EMBL/GenBank/DDBJ whole genome shotgun (WGS) entry which is preliminary data.</text>
</comment>
<evidence type="ECO:0000313" key="2">
    <source>
        <dbReference type="EMBL" id="PZP49853.1"/>
    </source>
</evidence>
<feature type="transmembrane region" description="Helical" evidence="1">
    <location>
        <begin position="121"/>
        <end position="141"/>
    </location>
</feature>
<feature type="transmembrane region" description="Helical" evidence="1">
    <location>
        <begin position="344"/>
        <end position="365"/>
    </location>
</feature>
<dbReference type="Proteomes" id="UP000249645">
    <property type="component" value="Unassembled WGS sequence"/>
</dbReference>
<feature type="transmembrane region" description="Helical" evidence="1">
    <location>
        <begin position="236"/>
        <end position="254"/>
    </location>
</feature>
<keyword evidence="1" id="KW-0812">Transmembrane</keyword>
<accession>A0A2W5F524</accession>
<feature type="transmembrane region" description="Helical" evidence="1">
    <location>
        <begin position="51"/>
        <end position="68"/>
    </location>
</feature>
<dbReference type="PANTHER" id="PTHR31061:SF24">
    <property type="entry name" value="LD22376P"/>
    <property type="match status" value="1"/>
</dbReference>
<feature type="transmembrane region" description="Helical" evidence="1">
    <location>
        <begin position="148"/>
        <end position="167"/>
    </location>
</feature>
<proteinExistence type="predicted"/>
<keyword evidence="1" id="KW-1133">Transmembrane helix</keyword>
<dbReference type="PANTHER" id="PTHR31061">
    <property type="entry name" value="LD22376P"/>
    <property type="match status" value="1"/>
</dbReference>
<dbReference type="AlphaFoldDB" id="A0A2W5F524"/>
<gene>
    <name evidence="2" type="ORF">DI598_06920</name>
</gene>
<sequence>MPDIKNRFLSLDVFRGLIICFTIIVNMPGNPETTVPALTFARWNGFTPADIIYPAFLFCTGLGLFFSFQDWREEGKVGKIYFTLFRRSILLFIIGILVNWFPFMQTNLDTGKWEFIPFSQVRIWGILQRIALGYLLVGLMIQVLKLRATLAITLVCLVLYWPVLYYGGRSPNPYAIRTNLVLIIDKWMIGTDHLDQSPLVPFEEFGFLSTFPALANIVAGYLTARFILRTKITYETLTHLLLTGFLLMVLAYIWNNVLPVNRKIWTSSFAVMSIGLSLNTLAFIIFIVDKAKYAKEAEFLRVFGRNPLVAFVLSMTMTIPLQLVEVQPGLSITDWLYINVFSYATAYIGSFLQALFFMLIIWLICRVLDRKGDYITV</sequence>
<feature type="transmembrane region" description="Helical" evidence="1">
    <location>
        <begin position="80"/>
        <end position="101"/>
    </location>
</feature>